<gene>
    <name evidence="1" type="ORF">METZ01_LOCUS151608</name>
</gene>
<evidence type="ECO:0000313" key="1">
    <source>
        <dbReference type="EMBL" id="SVA98754.1"/>
    </source>
</evidence>
<accession>A0A382ABJ3</accession>
<protein>
    <submittedName>
        <fullName evidence="1">Uncharacterized protein</fullName>
    </submittedName>
</protein>
<organism evidence="1">
    <name type="scientific">marine metagenome</name>
    <dbReference type="NCBI Taxonomy" id="408172"/>
    <lineage>
        <taxon>unclassified sequences</taxon>
        <taxon>metagenomes</taxon>
        <taxon>ecological metagenomes</taxon>
    </lineage>
</organism>
<proteinExistence type="predicted"/>
<name>A0A382ABJ3_9ZZZZ</name>
<sequence length="76" mass="8744">MLLVDKIVNHGSKMKNPWKFKNGNMVYIAAQCIFCQKIPKTGCLNDEGLCSVCINNATRDHVGYRVWRKEDDKENI</sequence>
<dbReference type="EMBL" id="UINC01024667">
    <property type="protein sequence ID" value="SVA98754.1"/>
    <property type="molecule type" value="Genomic_DNA"/>
</dbReference>
<reference evidence="1" key="1">
    <citation type="submission" date="2018-05" db="EMBL/GenBank/DDBJ databases">
        <authorList>
            <person name="Lanie J.A."/>
            <person name="Ng W.-L."/>
            <person name="Kazmierczak K.M."/>
            <person name="Andrzejewski T.M."/>
            <person name="Davidsen T.M."/>
            <person name="Wayne K.J."/>
            <person name="Tettelin H."/>
            <person name="Glass J.I."/>
            <person name="Rusch D."/>
            <person name="Podicherti R."/>
            <person name="Tsui H.-C.T."/>
            <person name="Winkler M.E."/>
        </authorList>
    </citation>
    <scope>NUCLEOTIDE SEQUENCE</scope>
</reference>
<dbReference type="AlphaFoldDB" id="A0A382ABJ3"/>